<organism evidence="3 4">
    <name type="scientific">Haloarcula salina</name>
    <dbReference type="NCBI Taxonomy" id="1429914"/>
    <lineage>
        <taxon>Archaea</taxon>
        <taxon>Methanobacteriati</taxon>
        <taxon>Methanobacteriota</taxon>
        <taxon>Stenosarchaea group</taxon>
        <taxon>Halobacteria</taxon>
        <taxon>Halobacteriales</taxon>
        <taxon>Haloarculaceae</taxon>
        <taxon>Haloarcula</taxon>
    </lineage>
</organism>
<dbReference type="Gene3D" id="2.40.50.90">
    <property type="match status" value="1"/>
</dbReference>
<dbReference type="InterPro" id="IPR001322">
    <property type="entry name" value="Lamin_tail_dom"/>
</dbReference>
<dbReference type="Pfam" id="PF00932">
    <property type="entry name" value="LTD"/>
    <property type="match status" value="1"/>
</dbReference>
<name>A0AA41FZ47_9EURY</name>
<evidence type="ECO:0000313" key="4">
    <source>
        <dbReference type="Proteomes" id="UP001166304"/>
    </source>
</evidence>
<evidence type="ECO:0000259" key="1">
    <source>
        <dbReference type="PROSITE" id="PS50830"/>
    </source>
</evidence>
<dbReference type="PROSITE" id="PS51257">
    <property type="entry name" value="PROKAR_LIPOPROTEIN"/>
    <property type="match status" value="1"/>
</dbReference>
<gene>
    <name evidence="3" type="ORF">KTS37_00830</name>
</gene>
<dbReference type="InterPro" id="IPR036415">
    <property type="entry name" value="Lamin_tail_dom_sf"/>
</dbReference>
<protein>
    <submittedName>
        <fullName evidence="3">Lamin tail domain-containing protein</fullName>
    </submittedName>
</protein>
<dbReference type="PROSITE" id="PS51841">
    <property type="entry name" value="LTD"/>
    <property type="match status" value="1"/>
</dbReference>
<dbReference type="AlphaFoldDB" id="A0AA41FZ47"/>
<dbReference type="InterPro" id="IPR035437">
    <property type="entry name" value="SNase_OB-fold_sf"/>
</dbReference>
<feature type="domain" description="TNase-like" evidence="1">
    <location>
        <begin position="45"/>
        <end position="192"/>
    </location>
</feature>
<dbReference type="GO" id="GO:0003676">
    <property type="term" value="F:nucleic acid binding"/>
    <property type="evidence" value="ECO:0007669"/>
    <property type="project" value="InterPro"/>
</dbReference>
<feature type="domain" description="LTD" evidence="2">
    <location>
        <begin position="205"/>
        <end position="321"/>
    </location>
</feature>
<dbReference type="SUPFAM" id="SSF50199">
    <property type="entry name" value="Staphylococcal nuclease"/>
    <property type="match status" value="1"/>
</dbReference>
<dbReference type="Proteomes" id="UP001166304">
    <property type="component" value="Unassembled WGS sequence"/>
</dbReference>
<sequence>MRQATVSLALAALLVLAGCSALSGAPSQPTDAGLGGQSTVDAPDAALTVSVTAVVDGDTIRVAYANGTTDTVRLVGVDTPEVHVENDPAEFEGVPETTAGSACLRDAGVDASTLAKQRLLGETVGLAFDPALDRRGYYDRLLAYVVVGETLYNYRLVATGHARVYDSDFSRAEAFYAAEETARTERHGLWRCTDPDAVTGTPLADGGTVTAAPNGLAITDIHADASGNDNENLNGEYVTISNTGEEAVDLSGWTVADEAGHRYVFENLTLDSEAAVTLYTGQGTDTATERYWGRSGAVWNNGGDTVTVRNADGDLVLERSY</sequence>
<evidence type="ECO:0000259" key="2">
    <source>
        <dbReference type="PROSITE" id="PS51841"/>
    </source>
</evidence>
<dbReference type="SMART" id="SM00318">
    <property type="entry name" value="SNc"/>
    <property type="match status" value="1"/>
</dbReference>
<dbReference type="Gene3D" id="2.60.40.1260">
    <property type="entry name" value="Lamin Tail domain"/>
    <property type="match status" value="1"/>
</dbReference>
<keyword evidence="4" id="KW-1185">Reference proteome</keyword>
<evidence type="ECO:0000313" key="3">
    <source>
        <dbReference type="EMBL" id="MBV0900318.1"/>
    </source>
</evidence>
<accession>A0AA41FZ47</accession>
<dbReference type="PROSITE" id="PS50830">
    <property type="entry name" value="TNASE_3"/>
    <property type="match status" value="1"/>
</dbReference>
<dbReference type="InterPro" id="IPR002071">
    <property type="entry name" value="Thermonucl_AS"/>
</dbReference>
<reference evidence="3" key="1">
    <citation type="submission" date="2021-06" db="EMBL/GenBank/DDBJ databases">
        <title>New haloarchaea isolates fom saline soil.</title>
        <authorList>
            <person name="Duran-Viseras A."/>
            <person name="Sanchez-Porro C.S."/>
            <person name="Ventosa A."/>
        </authorList>
    </citation>
    <scope>NUCLEOTIDE SEQUENCE</scope>
    <source>
        <strain evidence="3">JCM 18369</strain>
    </source>
</reference>
<dbReference type="PROSITE" id="PS01123">
    <property type="entry name" value="TNASE_1"/>
    <property type="match status" value="1"/>
</dbReference>
<dbReference type="Pfam" id="PF00565">
    <property type="entry name" value="SNase"/>
    <property type="match status" value="1"/>
</dbReference>
<dbReference type="InterPro" id="IPR016071">
    <property type="entry name" value="Staphylococal_nuclease_OB-fold"/>
</dbReference>
<proteinExistence type="predicted"/>
<dbReference type="RefSeq" id="WP_162412378.1">
    <property type="nucleotide sequence ID" value="NZ_JAHQXE010000001.1"/>
</dbReference>
<dbReference type="EMBL" id="JAHQXE010000001">
    <property type="protein sequence ID" value="MBV0900318.1"/>
    <property type="molecule type" value="Genomic_DNA"/>
</dbReference>
<dbReference type="GO" id="GO:0004518">
    <property type="term" value="F:nuclease activity"/>
    <property type="evidence" value="ECO:0007669"/>
    <property type="project" value="InterPro"/>
</dbReference>
<dbReference type="SUPFAM" id="SSF74853">
    <property type="entry name" value="Lamin A/C globular tail domain"/>
    <property type="match status" value="1"/>
</dbReference>
<comment type="caution">
    <text evidence="3">The sequence shown here is derived from an EMBL/GenBank/DDBJ whole genome shotgun (WGS) entry which is preliminary data.</text>
</comment>